<protein>
    <recommendedName>
        <fullName evidence="2">Mif2/CENP-C cupin domain-containing protein</fullName>
    </recommendedName>
</protein>
<name>A0AAD5EIQ1_UMBRA</name>
<comment type="caution">
    <text evidence="3">The sequence shown here is derived from an EMBL/GenBank/DDBJ whole genome shotgun (WGS) entry which is preliminary data.</text>
</comment>
<organism evidence="3 4">
    <name type="scientific">Umbelopsis ramanniana AG</name>
    <dbReference type="NCBI Taxonomy" id="1314678"/>
    <lineage>
        <taxon>Eukaryota</taxon>
        <taxon>Fungi</taxon>
        <taxon>Fungi incertae sedis</taxon>
        <taxon>Mucoromycota</taxon>
        <taxon>Mucoromycotina</taxon>
        <taxon>Umbelopsidomycetes</taxon>
        <taxon>Umbelopsidales</taxon>
        <taxon>Umbelopsidaceae</taxon>
        <taxon>Umbelopsis</taxon>
    </lineage>
</organism>
<keyword evidence="1" id="KW-0812">Transmembrane</keyword>
<dbReference type="Pfam" id="PF11699">
    <property type="entry name" value="CENP-C_C"/>
    <property type="match status" value="1"/>
</dbReference>
<proteinExistence type="predicted"/>
<dbReference type="GeneID" id="75911171"/>
<dbReference type="InterPro" id="IPR025974">
    <property type="entry name" value="Mif2/CENP-C_cupin"/>
</dbReference>
<reference evidence="3" key="1">
    <citation type="submission" date="2021-06" db="EMBL/GenBank/DDBJ databases">
        <authorList>
            <consortium name="DOE Joint Genome Institute"/>
            <person name="Mondo S.J."/>
            <person name="Amses K.R."/>
            <person name="Simmons D.R."/>
            <person name="Longcore J.E."/>
            <person name="Seto K."/>
            <person name="Alves G.H."/>
            <person name="Bonds A.E."/>
            <person name="Quandt C.A."/>
            <person name="Davis W.J."/>
            <person name="Chang Y."/>
            <person name="Letcher P.M."/>
            <person name="Powell M.J."/>
            <person name="Kuo A."/>
            <person name="Labutti K."/>
            <person name="Pangilinan J."/>
            <person name="Andreopoulos W."/>
            <person name="Tritt A."/>
            <person name="Riley R."/>
            <person name="Hundley H."/>
            <person name="Johnson J."/>
            <person name="Lipzen A."/>
            <person name="Barry K."/>
            <person name="Berbee M.L."/>
            <person name="Buchler N.E."/>
            <person name="Grigoriev I.V."/>
            <person name="Spatafora J.W."/>
            <person name="Stajich J.E."/>
            <person name="James T.Y."/>
        </authorList>
    </citation>
    <scope>NUCLEOTIDE SEQUENCE</scope>
    <source>
        <strain evidence="3">AG</strain>
    </source>
</reference>
<gene>
    <name evidence="3" type="ORF">K450DRAFT_221992</name>
</gene>
<dbReference type="Gene3D" id="2.60.120.10">
    <property type="entry name" value="Jelly Rolls"/>
    <property type="match status" value="1"/>
</dbReference>
<evidence type="ECO:0000259" key="2">
    <source>
        <dbReference type="Pfam" id="PF11699"/>
    </source>
</evidence>
<keyword evidence="1" id="KW-1133">Transmembrane helix</keyword>
<feature type="transmembrane region" description="Helical" evidence="1">
    <location>
        <begin position="49"/>
        <end position="68"/>
    </location>
</feature>
<dbReference type="Proteomes" id="UP001206595">
    <property type="component" value="Unassembled WGS sequence"/>
</dbReference>
<dbReference type="AlphaFoldDB" id="A0AAD5EIQ1"/>
<feature type="domain" description="Mif2/CENP-C cupin" evidence="2">
    <location>
        <begin position="17"/>
        <end position="78"/>
    </location>
</feature>
<sequence>MFEDLVPLLCTVDSSLFLKTFQIMPGISIGILILPPYEKKSAANTRDNSLVFFVIQGLVTITVNGHSFTAKKASHFMVLQG</sequence>
<accession>A0AAD5EIQ1</accession>
<evidence type="ECO:0000313" key="3">
    <source>
        <dbReference type="EMBL" id="KAI8583616.1"/>
    </source>
</evidence>
<keyword evidence="1" id="KW-0472">Membrane</keyword>
<dbReference type="InterPro" id="IPR011051">
    <property type="entry name" value="RmlC_Cupin_sf"/>
</dbReference>
<evidence type="ECO:0000313" key="4">
    <source>
        <dbReference type="Proteomes" id="UP001206595"/>
    </source>
</evidence>
<dbReference type="InterPro" id="IPR014710">
    <property type="entry name" value="RmlC-like_jellyroll"/>
</dbReference>
<dbReference type="RefSeq" id="XP_051448620.1">
    <property type="nucleotide sequence ID" value="XM_051585823.1"/>
</dbReference>
<dbReference type="EMBL" id="MU620895">
    <property type="protein sequence ID" value="KAI8583616.1"/>
    <property type="molecule type" value="Genomic_DNA"/>
</dbReference>
<keyword evidence="4" id="KW-1185">Reference proteome</keyword>
<feature type="transmembrane region" description="Helical" evidence="1">
    <location>
        <begin position="20"/>
        <end position="37"/>
    </location>
</feature>
<dbReference type="SUPFAM" id="SSF51182">
    <property type="entry name" value="RmlC-like cupins"/>
    <property type="match status" value="1"/>
</dbReference>
<evidence type="ECO:0000256" key="1">
    <source>
        <dbReference type="SAM" id="Phobius"/>
    </source>
</evidence>
<reference evidence="3" key="2">
    <citation type="journal article" date="2022" name="Proc. Natl. Acad. Sci. U.S.A.">
        <title>Diploid-dominant life cycles characterize the early evolution of Fungi.</title>
        <authorList>
            <person name="Amses K.R."/>
            <person name="Simmons D.R."/>
            <person name="Longcore J.E."/>
            <person name="Mondo S.J."/>
            <person name="Seto K."/>
            <person name="Jeronimo G.H."/>
            <person name="Bonds A.E."/>
            <person name="Quandt C.A."/>
            <person name="Davis W.J."/>
            <person name="Chang Y."/>
            <person name="Federici B.A."/>
            <person name="Kuo A."/>
            <person name="LaButti K."/>
            <person name="Pangilinan J."/>
            <person name="Andreopoulos W."/>
            <person name="Tritt A."/>
            <person name="Riley R."/>
            <person name="Hundley H."/>
            <person name="Johnson J."/>
            <person name="Lipzen A."/>
            <person name="Barry K."/>
            <person name="Lang B.F."/>
            <person name="Cuomo C.A."/>
            <person name="Buchler N.E."/>
            <person name="Grigoriev I.V."/>
            <person name="Spatafora J.W."/>
            <person name="Stajich J.E."/>
            <person name="James T.Y."/>
        </authorList>
    </citation>
    <scope>NUCLEOTIDE SEQUENCE</scope>
    <source>
        <strain evidence="3">AG</strain>
    </source>
</reference>